<feature type="region of interest" description="Disordered" evidence="3">
    <location>
        <begin position="377"/>
        <end position="397"/>
    </location>
</feature>
<dbReference type="Gene3D" id="3.30.1490.120">
    <property type="entry name" value="RNA polymerase Rpb7-like, N-terminal domain"/>
    <property type="match status" value="1"/>
</dbReference>
<dbReference type="Proteomes" id="UP001345827">
    <property type="component" value="Unassembled WGS sequence"/>
</dbReference>
<proteinExistence type="predicted"/>
<evidence type="ECO:0000259" key="4">
    <source>
        <dbReference type="Pfam" id="PF17875"/>
    </source>
</evidence>
<organism evidence="5 6">
    <name type="scientific">Vermiconidia calcicola</name>
    <dbReference type="NCBI Taxonomy" id="1690605"/>
    <lineage>
        <taxon>Eukaryota</taxon>
        <taxon>Fungi</taxon>
        <taxon>Dikarya</taxon>
        <taxon>Ascomycota</taxon>
        <taxon>Pezizomycotina</taxon>
        <taxon>Dothideomycetes</taxon>
        <taxon>Dothideomycetidae</taxon>
        <taxon>Mycosphaerellales</taxon>
        <taxon>Extremaceae</taxon>
        <taxon>Vermiconidia</taxon>
    </lineage>
</organism>
<evidence type="ECO:0000256" key="3">
    <source>
        <dbReference type="SAM" id="MobiDB-lite"/>
    </source>
</evidence>
<dbReference type="Gene3D" id="2.40.50.1060">
    <property type="match status" value="1"/>
</dbReference>
<evidence type="ECO:0000313" key="5">
    <source>
        <dbReference type="EMBL" id="KAK5534631.1"/>
    </source>
</evidence>
<keyword evidence="6" id="KW-1185">Reference proteome</keyword>
<dbReference type="InterPro" id="IPR041178">
    <property type="entry name" value="RPA43_OB"/>
</dbReference>
<protein>
    <recommendedName>
        <fullName evidence="4">RPA43 OB domain-containing protein</fullName>
    </recommendedName>
</protein>
<feature type="compositionally biased region" description="Basic and acidic residues" evidence="3">
    <location>
        <begin position="290"/>
        <end position="300"/>
    </location>
</feature>
<gene>
    <name evidence="5" type="ORF">LTR25_006663</name>
</gene>
<dbReference type="Pfam" id="PF17875">
    <property type="entry name" value="RPA43_OB"/>
    <property type="match status" value="1"/>
</dbReference>
<feature type="compositionally biased region" description="Polar residues" evidence="3">
    <location>
        <begin position="51"/>
        <end position="61"/>
    </location>
</feature>
<name>A0AAV9Q4M1_9PEZI</name>
<reference evidence="5 6" key="1">
    <citation type="submission" date="2023-06" db="EMBL/GenBank/DDBJ databases">
        <title>Black Yeasts Isolated from many extreme environments.</title>
        <authorList>
            <person name="Coleine C."/>
            <person name="Stajich J.E."/>
            <person name="Selbmann L."/>
        </authorList>
    </citation>
    <scope>NUCLEOTIDE SEQUENCE [LARGE SCALE GENOMIC DNA]</scope>
    <source>
        <strain evidence="5 6">CCFEE 5887</strain>
    </source>
</reference>
<feature type="region of interest" description="Disordered" evidence="3">
    <location>
        <begin position="1"/>
        <end position="115"/>
    </location>
</feature>
<feature type="domain" description="RPA43 OB" evidence="4">
    <location>
        <begin position="236"/>
        <end position="363"/>
    </location>
</feature>
<keyword evidence="1" id="KW-0240">DNA-directed RNA polymerase</keyword>
<feature type="compositionally biased region" description="Polar residues" evidence="3">
    <location>
        <begin position="98"/>
        <end position="109"/>
    </location>
</feature>
<dbReference type="GO" id="GO:0000428">
    <property type="term" value="C:DNA-directed RNA polymerase complex"/>
    <property type="evidence" value="ECO:0007669"/>
    <property type="project" value="UniProtKB-KW"/>
</dbReference>
<feature type="compositionally biased region" description="Acidic residues" evidence="3">
    <location>
        <begin position="86"/>
        <end position="97"/>
    </location>
</feature>
<sequence length="425" mass="46467">MSVRANGDHVSPPRDAEALTPSKKTKKRKHTSEDKEASTKKKRRRTEDAENATTTQESPTAEVTKKSKKKSKDKDTKVSTAQQDVELPDAPDDEEEPSTANPLHESSTAVEGEDGADLELEESLNLLESEDPSSFYSTRISLHLPIPAISLESGGSSLLATHLAPLLLTYFPPTQGILLGFSDPVISAKPNSGINLPLIPPRDGRVPPQAEVLAKTADEYGVCWVWLTATLLVFRPETGDELHGWTNVTSEGFVGLTAVEKTRIPAAWKWNGSTKEEMTKNKKKGKKGKLRDEVDQRQDSEGLEDGDTAAAPYQTRIQDESGYFADASGSKIPSTLKFRVVDTEVVPAHDRTKWSLQIDGTLLDEEAEQEVLAEERGKFERTQQRSRSQTPGGDAFMAGALGLSREASVASVLSVPAPVRHRRAY</sequence>
<evidence type="ECO:0000256" key="2">
    <source>
        <dbReference type="ARBA" id="ARBA00023163"/>
    </source>
</evidence>
<accession>A0AAV9Q4M1</accession>
<evidence type="ECO:0000313" key="6">
    <source>
        <dbReference type="Proteomes" id="UP001345827"/>
    </source>
</evidence>
<dbReference type="EMBL" id="JAXLQG010000011">
    <property type="protein sequence ID" value="KAK5534631.1"/>
    <property type="molecule type" value="Genomic_DNA"/>
</dbReference>
<feature type="region of interest" description="Disordered" evidence="3">
    <location>
        <begin position="272"/>
        <end position="312"/>
    </location>
</feature>
<dbReference type="InterPro" id="IPR036898">
    <property type="entry name" value="RNA_pol_Rpb7-like_N_sf"/>
</dbReference>
<evidence type="ECO:0000256" key="1">
    <source>
        <dbReference type="ARBA" id="ARBA00022478"/>
    </source>
</evidence>
<dbReference type="AlphaFoldDB" id="A0AAV9Q4M1"/>
<comment type="caution">
    <text evidence="5">The sequence shown here is derived from an EMBL/GenBank/DDBJ whole genome shotgun (WGS) entry which is preliminary data.</text>
</comment>
<keyword evidence="2" id="KW-0804">Transcription</keyword>